<dbReference type="Gene3D" id="3.30.70.330">
    <property type="match status" value="2"/>
</dbReference>
<feature type="region of interest" description="Disordered" evidence="3">
    <location>
        <begin position="24"/>
        <end position="54"/>
    </location>
</feature>
<feature type="domain" description="RRM" evidence="4">
    <location>
        <begin position="82"/>
        <end position="163"/>
    </location>
</feature>
<protein>
    <submittedName>
        <fullName evidence="5">Protein enabled-like protein isoform X1</fullName>
    </submittedName>
</protein>
<feature type="domain" description="RRM" evidence="4">
    <location>
        <begin position="290"/>
        <end position="368"/>
    </location>
</feature>
<dbReference type="SUPFAM" id="SSF54928">
    <property type="entry name" value="RNA-binding domain, RBD"/>
    <property type="match status" value="1"/>
</dbReference>
<dbReference type="SUPFAM" id="SSF101447">
    <property type="entry name" value="Formin homology 2 domain (FH2 domain)"/>
    <property type="match status" value="1"/>
</dbReference>
<dbReference type="InterPro" id="IPR012677">
    <property type="entry name" value="Nucleotide-bd_a/b_plait_sf"/>
</dbReference>
<dbReference type="Pfam" id="PF00076">
    <property type="entry name" value="RRM_1"/>
    <property type="match status" value="2"/>
</dbReference>
<dbReference type="AlphaFoldDB" id="A0A5B6VYU9"/>
<comment type="caution">
    <text evidence="5">The sequence shown here is derived from an EMBL/GenBank/DDBJ whole genome shotgun (WGS) entry which is preliminary data.</text>
</comment>
<evidence type="ECO:0000259" key="4">
    <source>
        <dbReference type="PROSITE" id="PS50102"/>
    </source>
</evidence>
<dbReference type="SMART" id="SM00360">
    <property type="entry name" value="RRM"/>
    <property type="match status" value="2"/>
</dbReference>
<dbReference type="InterPro" id="IPR000504">
    <property type="entry name" value="RRM_dom"/>
</dbReference>
<keyword evidence="6" id="KW-1185">Reference proteome</keyword>
<dbReference type="EMBL" id="SMMG02000005">
    <property type="protein sequence ID" value="KAA3474166.1"/>
    <property type="molecule type" value="Genomic_DNA"/>
</dbReference>
<reference evidence="6" key="1">
    <citation type="journal article" date="2019" name="Plant Biotechnol. J.">
        <title>Genome sequencing of the Australian wild diploid species Gossypium australe highlights disease resistance and delayed gland morphogenesis.</title>
        <authorList>
            <person name="Cai Y."/>
            <person name="Cai X."/>
            <person name="Wang Q."/>
            <person name="Wang P."/>
            <person name="Zhang Y."/>
            <person name="Cai C."/>
            <person name="Xu Y."/>
            <person name="Wang K."/>
            <person name="Zhou Z."/>
            <person name="Wang C."/>
            <person name="Geng S."/>
            <person name="Li B."/>
            <person name="Dong Q."/>
            <person name="Hou Y."/>
            <person name="Wang H."/>
            <person name="Ai P."/>
            <person name="Liu Z."/>
            <person name="Yi F."/>
            <person name="Sun M."/>
            <person name="An G."/>
            <person name="Cheng J."/>
            <person name="Zhang Y."/>
            <person name="Shi Q."/>
            <person name="Xie Y."/>
            <person name="Shi X."/>
            <person name="Chang Y."/>
            <person name="Huang F."/>
            <person name="Chen Y."/>
            <person name="Hong S."/>
            <person name="Mi L."/>
            <person name="Sun Q."/>
            <person name="Zhang L."/>
            <person name="Zhou B."/>
            <person name="Peng R."/>
            <person name="Zhang X."/>
            <person name="Liu F."/>
        </authorList>
    </citation>
    <scope>NUCLEOTIDE SEQUENCE [LARGE SCALE GENOMIC DNA]</scope>
    <source>
        <strain evidence="6">cv. PA1801</strain>
    </source>
</reference>
<sequence length="377" mass="41386">MDDMAAYYPPPSALLPPHYPYYQTPPPAVTPPPPPPPPGAAAPPLHYHSYIPHQQPPLPPPPPFPSYSLPHVAAYSSHDSVRTLFIAGLPEDIKPREIYNIFREFPGYESSHLRSPNTCQNSQPFAFAVFSDQQSALAAMQALNGMVFDLEKGSTLFIDFAKSNSRSKHPRTDEEWTGSNKKSRGLFSRSTSDSAHIAHVLHAWTLAGFGSVHVSGMGNSAYSMIGYPPAQRSSALLEHIFIPWKRLLLDDLAHFCFSNTFFFFLQLFSSGNVDANAESTAMKSSASPCPTLFVANLGASCTEEELIQVFSRCPGFLKLKMQSTYGAPVAFVDFQDTACSTGAINSLQGTILYSSPAGDGMRLEYAKSRMGLRRKRK</sequence>
<dbReference type="FunFam" id="3.30.70.330:FF:000335">
    <property type="entry name" value="RNA-binding protein with multiple splicing 2"/>
    <property type="match status" value="1"/>
</dbReference>
<proteinExistence type="predicted"/>
<evidence type="ECO:0000313" key="6">
    <source>
        <dbReference type="Proteomes" id="UP000325315"/>
    </source>
</evidence>
<gene>
    <name evidence="5" type="ORF">EPI10_024487</name>
</gene>
<evidence type="ECO:0000313" key="5">
    <source>
        <dbReference type="EMBL" id="KAA3474166.1"/>
    </source>
</evidence>
<dbReference type="OrthoDB" id="431169at2759"/>
<dbReference type="GO" id="GO:0003723">
    <property type="term" value="F:RNA binding"/>
    <property type="evidence" value="ECO:0007669"/>
    <property type="project" value="UniProtKB-UniRule"/>
</dbReference>
<keyword evidence="1 2" id="KW-0694">RNA-binding</keyword>
<dbReference type="Proteomes" id="UP000325315">
    <property type="component" value="Unassembled WGS sequence"/>
</dbReference>
<organism evidence="5 6">
    <name type="scientific">Gossypium australe</name>
    <dbReference type="NCBI Taxonomy" id="47621"/>
    <lineage>
        <taxon>Eukaryota</taxon>
        <taxon>Viridiplantae</taxon>
        <taxon>Streptophyta</taxon>
        <taxon>Embryophyta</taxon>
        <taxon>Tracheophyta</taxon>
        <taxon>Spermatophyta</taxon>
        <taxon>Magnoliopsida</taxon>
        <taxon>eudicotyledons</taxon>
        <taxon>Gunneridae</taxon>
        <taxon>Pentapetalae</taxon>
        <taxon>rosids</taxon>
        <taxon>malvids</taxon>
        <taxon>Malvales</taxon>
        <taxon>Malvaceae</taxon>
        <taxon>Malvoideae</taxon>
        <taxon>Gossypium</taxon>
    </lineage>
</organism>
<name>A0A5B6VYU9_9ROSI</name>
<accession>A0A5B6VYU9</accession>
<dbReference type="PANTHER" id="PTHR10501">
    <property type="entry name" value="U1 SMALL NUCLEAR RIBONUCLEOPROTEIN A/U2 SMALL NUCLEAR RIBONUCLEOPROTEIN B"/>
    <property type="match status" value="1"/>
</dbReference>
<evidence type="ECO:0000256" key="1">
    <source>
        <dbReference type="ARBA" id="ARBA00022884"/>
    </source>
</evidence>
<dbReference type="PROSITE" id="PS50102">
    <property type="entry name" value="RRM"/>
    <property type="match status" value="2"/>
</dbReference>
<evidence type="ECO:0000256" key="2">
    <source>
        <dbReference type="PROSITE-ProRule" id="PRU00176"/>
    </source>
</evidence>
<evidence type="ECO:0000256" key="3">
    <source>
        <dbReference type="SAM" id="MobiDB-lite"/>
    </source>
</evidence>
<feature type="compositionally biased region" description="Pro residues" evidence="3">
    <location>
        <begin position="24"/>
        <end position="41"/>
    </location>
</feature>
<dbReference type="InterPro" id="IPR035979">
    <property type="entry name" value="RBD_domain_sf"/>
</dbReference>
<dbReference type="FunFam" id="3.30.70.330:FF:000404">
    <property type="entry name" value="RNA-binding protein with multiple splicing"/>
    <property type="match status" value="1"/>
</dbReference>